<evidence type="ECO:0000259" key="10">
    <source>
        <dbReference type="PROSITE" id="PS50929"/>
    </source>
</evidence>
<sequence length="618" mass="66535">MAGMKIPQQASQPPLRRIDPQGAQGRQMLWRIWREEVRQHVGRLAGVVVLTILTAGLTALYPLVIKRAVDMFAVHDPRILYQVPALVVLVTGLKAASQYGQTLSVQSLVLVVIRGLQSRMFAHALTADIARIEREAPAQWAARFTTDAVSIREAMIRAVNALGDVVTVVGLVASMIYTDWELSLIALVLYPVAAVPIQKLGKRVRRASGGMQEQIGETATLLNESFALARQVRVYRMEDSEATRIDRSLTLLHNAFWRISRGRARVDPVLEVLGGTAIAAVLGFAGWRAAMGGATLGDFTAFIAALFAASRPLRSLGSLNAALQEGLGGLERVFSVIDEPPAVAERADARPLPPGHGRLVFQDAHFAYPDGRIGLKGLNFDVRPGWTVALVGPSGAGKSTALSLIPRLHDVNGGGILLDGVDLRDLRLADLRDAIAYVSQDTTLFDMSVLENIRIGRPNASRAEVEAAALAAAVDFADTLPEGLDTRVGPGGQRLSGGQRQRVALARALLRDPRLLLLDEATSALDSESEAKVQKTLADLRRDRTTIIVAHRLSTVKSADLIIVMSEGMAVELGTHAELQAQGGLYARLVRNQSLDLVDVPVAVPQDAPQQAMENAPL</sequence>
<proteinExistence type="predicted"/>
<dbReference type="SUPFAM" id="SSF52540">
    <property type="entry name" value="P-loop containing nucleoside triphosphate hydrolases"/>
    <property type="match status" value="1"/>
</dbReference>
<evidence type="ECO:0000256" key="4">
    <source>
        <dbReference type="ARBA" id="ARBA00022840"/>
    </source>
</evidence>
<evidence type="ECO:0000313" key="12">
    <source>
        <dbReference type="Proteomes" id="UP000637769"/>
    </source>
</evidence>
<keyword evidence="6 8" id="KW-0472">Membrane</keyword>
<dbReference type="SMART" id="SM00382">
    <property type="entry name" value="AAA"/>
    <property type="match status" value="1"/>
</dbReference>
<dbReference type="PANTHER" id="PTHR43394">
    <property type="entry name" value="ATP-DEPENDENT PERMEASE MDL1, MITOCHONDRIAL"/>
    <property type="match status" value="1"/>
</dbReference>
<evidence type="ECO:0000256" key="5">
    <source>
        <dbReference type="ARBA" id="ARBA00022989"/>
    </source>
</evidence>
<evidence type="ECO:0000313" key="11">
    <source>
        <dbReference type="EMBL" id="GGC29345.1"/>
    </source>
</evidence>
<dbReference type="InterPro" id="IPR036640">
    <property type="entry name" value="ABC1_TM_sf"/>
</dbReference>
<dbReference type="EMBL" id="BMCH01000003">
    <property type="protein sequence ID" value="GGC29345.1"/>
    <property type="molecule type" value="Genomic_DNA"/>
</dbReference>
<dbReference type="InterPro" id="IPR039421">
    <property type="entry name" value="Type_1_exporter"/>
</dbReference>
<protein>
    <submittedName>
        <fullName evidence="11">ABC transporter permease</fullName>
    </submittedName>
</protein>
<dbReference type="PROSITE" id="PS50929">
    <property type="entry name" value="ABC_TM1F"/>
    <property type="match status" value="1"/>
</dbReference>
<dbReference type="Gene3D" id="1.20.1560.10">
    <property type="entry name" value="ABC transporter type 1, transmembrane domain"/>
    <property type="match status" value="1"/>
</dbReference>
<feature type="domain" description="ABC transmembrane type-1" evidence="10">
    <location>
        <begin position="45"/>
        <end position="325"/>
    </location>
</feature>
<dbReference type="SUPFAM" id="SSF90123">
    <property type="entry name" value="ABC transporter transmembrane region"/>
    <property type="match status" value="1"/>
</dbReference>
<dbReference type="InterPro" id="IPR011527">
    <property type="entry name" value="ABC1_TM_dom"/>
</dbReference>
<dbReference type="Pfam" id="PF00005">
    <property type="entry name" value="ABC_tran"/>
    <property type="match status" value="1"/>
</dbReference>
<reference evidence="12" key="1">
    <citation type="journal article" date="2019" name="Int. J. Syst. Evol. Microbiol.">
        <title>The Global Catalogue of Microorganisms (GCM) 10K type strain sequencing project: providing services to taxonomists for standard genome sequencing and annotation.</title>
        <authorList>
            <consortium name="The Broad Institute Genomics Platform"/>
            <consortium name="The Broad Institute Genome Sequencing Center for Infectious Disease"/>
            <person name="Wu L."/>
            <person name="Ma J."/>
        </authorList>
    </citation>
    <scope>NUCLEOTIDE SEQUENCE [LARGE SCALE GENOMIC DNA]</scope>
    <source>
        <strain evidence="12">CCM 7132</strain>
    </source>
</reference>
<keyword evidence="2 8" id="KW-0812">Transmembrane</keyword>
<evidence type="ECO:0000256" key="8">
    <source>
        <dbReference type="SAM" id="Phobius"/>
    </source>
</evidence>
<comment type="caution">
    <text evidence="11">The sequence shown here is derived from an EMBL/GenBank/DDBJ whole genome shotgun (WGS) entry which is preliminary data.</text>
</comment>
<dbReference type="Proteomes" id="UP000637769">
    <property type="component" value="Unassembled WGS sequence"/>
</dbReference>
<dbReference type="InterPro" id="IPR003593">
    <property type="entry name" value="AAA+_ATPase"/>
</dbReference>
<dbReference type="PROSITE" id="PS50893">
    <property type="entry name" value="ABC_TRANSPORTER_2"/>
    <property type="match status" value="1"/>
</dbReference>
<dbReference type="InterPro" id="IPR003439">
    <property type="entry name" value="ABC_transporter-like_ATP-bd"/>
</dbReference>
<evidence type="ECO:0000259" key="9">
    <source>
        <dbReference type="PROSITE" id="PS50893"/>
    </source>
</evidence>
<name>A0ABQ1LUT1_9PROT</name>
<feature type="domain" description="ABC transporter" evidence="9">
    <location>
        <begin position="359"/>
        <end position="592"/>
    </location>
</feature>
<evidence type="ECO:0000256" key="6">
    <source>
        <dbReference type="ARBA" id="ARBA00023136"/>
    </source>
</evidence>
<comment type="subcellular location">
    <subcellularLocation>
        <location evidence="1">Cell membrane</location>
        <topology evidence="1">Multi-pass membrane protein</topology>
    </subcellularLocation>
</comment>
<gene>
    <name evidence="11" type="ORF">GCM10007207_13570</name>
</gene>
<dbReference type="InterPro" id="IPR017871">
    <property type="entry name" value="ABC_transporter-like_CS"/>
</dbReference>
<dbReference type="PROSITE" id="PS00211">
    <property type="entry name" value="ABC_TRANSPORTER_1"/>
    <property type="match status" value="1"/>
</dbReference>
<dbReference type="CDD" id="cd18552">
    <property type="entry name" value="ABC_6TM_MsbA_like"/>
    <property type="match status" value="1"/>
</dbReference>
<keyword evidence="4" id="KW-0067">ATP-binding</keyword>
<dbReference type="Pfam" id="PF00664">
    <property type="entry name" value="ABC_membrane"/>
    <property type="match status" value="1"/>
</dbReference>
<evidence type="ECO:0000256" key="7">
    <source>
        <dbReference type="SAM" id="MobiDB-lite"/>
    </source>
</evidence>
<dbReference type="Gene3D" id="3.40.50.300">
    <property type="entry name" value="P-loop containing nucleotide triphosphate hydrolases"/>
    <property type="match status" value="1"/>
</dbReference>
<dbReference type="InterPro" id="IPR027417">
    <property type="entry name" value="P-loop_NTPase"/>
</dbReference>
<keyword evidence="12" id="KW-1185">Reference proteome</keyword>
<dbReference type="PANTHER" id="PTHR43394:SF1">
    <property type="entry name" value="ATP-BINDING CASSETTE SUB-FAMILY B MEMBER 10, MITOCHONDRIAL"/>
    <property type="match status" value="1"/>
</dbReference>
<evidence type="ECO:0000256" key="3">
    <source>
        <dbReference type="ARBA" id="ARBA00022741"/>
    </source>
</evidence>
<feature type="region of interest" description="Disordered" evidence="7">
    <location>
        <begin position="1"/>
        <end position="22"/>
    </location>
</feature>
<feature type="transmembrane region" description="Helical" evidence="8">
    <location>
        <begin position="41"/>
        <end position="64"/>
    </location>
</feature>
<evidence type="ECO:0000256" key="1">
    <source>
        <dbReference type="ARBA" id="ARBA00004651"/>
    </source>
</evidence>
<organism evidence="11 12">
    <name type="scientific">Asaia siamensis</name>
    <dbReference type="NCBI Taxonomy" id="110479"/>
    <lineage>
        <taxon>Bacteria</taxon>
        <taxon>Pseudomonadati</taxon>
        <taxon>Pseudomonadota</taxon>
        <taxon>Alphaproteobacteria</taxon>
        <taxon>Acetobacterales</taxon>
        <taxon>Acetobacteraceae</taxon>
        <taxon>Asaia</taxon>
    </lineage>
</organism>
<evidence type="ECO:0000256" key="2">
    <source>
        <dbReference type="ARBA" id="ARBA00022692"/>
    </source>
</evidence>
<accession>A0ABQ1LUT1</accession>
<keyword evidence="5 8" id="KW-1133">Transmembrane helix</keyword>
<keyword evidence="3" id="KW-0547">Nucleotide-binding</keyword>